<dbReference type="AlphaFoldDB" id="A0A345BY24"/>
<feature type="transmembrane region" description="Helical" evidence="1">
    <location>
        <begin position="17"/>
        <end position="35"/>
    </location>
</feature>
<proteinExistence type="predicted"/>
<keyword evidence="1" id="KW-0472">Membrane</keyword>
<organism evidence="2 3">
    <name type="scientific">Salicibibacter kimchii</name>
    <dbReference type="NCBI Taxonomy" id="2099786"/>
    <lineage>
        <taxon>Bacteria</taxon>
        <taxon>Bacillati</taxon>
        <taxon>Bacillota</taxon>
        <taxon>Bacilli</taxon>
        <taxon>Bacillales</taxon>
        <taxon>Bacillaceae</taxon>
        <taxon>Salicibibacter</taxon>
    </lineage>
</organism>
<evidence type="ECO:0000313" key="2">
    <source>
        <dbReference type="EMBL" id="AXF55855.1"/>
    </source>
</evidence>
<dbReference type="Pfam" id="PF14149">
    <property type="entry name" value="YhfH"/>
    <property type="match status" value="1"/>
</dbReference>
<dbReference type="KEGG" id="rue:DT065_07305"/>
<dbReference type="InterPro" id="IPR025432">
    <property type="entry name" value="YhfH-like"/>
</dbReference>
<protein>
    <submittedName>
        <fullName evidence="2">YhfH family protein</fullName>
    </submittedName>
</protein>
<keyword evidence="1" id="KW-1133">Transmembrane helix</keyword>
<accession>A0A345BY24</accession>
<evidence type="ECO:0000313" key="3">
    <source>
        <dbReference type="Proteomes" id="UP000252100"/>
    </source>
</evidence>
<name>A0A345BY24_9BACI</name>
<dbReference type="EMBL" id="CP031092">
    <property type="protein sequence ID" value="AXF55855.1"/>
    <property type="molecule type" value="Genomic_DNA"/>
</dbReference>
<dbReference type="Proteomes" id="UP000252100">
    <property type="component" value="Chromosome"/>
</dbReference>
<gene>
    <name evidence="2" type="ORF">DT065_07305</name>
</gene>
<keyword evidence="1" id="KW-0812">Transmembrane</keyword>
<sequence length="96" mass="10990">MMHPLLCSGFFKSSKKFYFFIQQVLIFYFCYNTIISTNKSGGFIMKNTNVMEHTATVGYPPATTEPRICHDCGEAISEVPDAYFTQCEKCMRESSE</sequence>
<keyword evidence="3" id="KW-1185">Reference proteome</keyword>
<evidence type="ECO:0000256" key="1">
    <source>
        <dbReference type="SAM" id="Phobius"/>
    </source>
</evidence>
<reference evidence="2 3" key="1">
    <citation type="journal article" date="2018" name="J. Microbiol.">
        <title>Salicibibacter kimchii gen. nov., sp. nov., a moderately halophilic and alkalitolerant bacterium in the family Bacillaceae, isolated from kimchi.</title>
        <authorList>
            <person name="Jang J.Y."/>
            <person name="Oh Y.J."/>
            <person name="Lim S.K."/>
            <person name="Park H.K."/>
            <person name="Lee C."/>
            <person name="Kim J.Y."/>
            <person name="Lee M.A."/>
            <person name="Choi H.J."/>
        </authorList>
    </citation>
    <scope>NUCLEOTIDE SEQUENCE [LARGE SCALE GENOMIC DNA]</scope>
    <source>
        <strain evidence="2 3">NKC1-1</strain>
    </source>
</reference>